<evidence type="ECO:0008006" key="3">
    <source>
        <dbReference type="Google" id="ProtNLM"/>
    </source>
</evidence>
<sequence>MEGVPALFYGSGVESFAIPTNGAILACPIAVNVSWARLGHISKTGPEELGYRLKVGEPCVSCRLFKPCNGRSLYTHFEML</sequence>
<gene>
    <name evidence="1" type="ORF">DRJ33_08115</name>
</gene>
<dbReference type="Proteomes" id="UP000272051">
    <property type="component" value="Unassembled WGS sequence"/>
</dbReference>
<comment type="caution">
    <text evidence="1">The sequence shown here is derived from an EMBL/GenBank/DDBJ whole genome shotgun (WGS) entry which is preliminary data.</text>
</comment>
<evidence type="ECO:0000313" key="1">
    <source>
        <dbReference type="EMBL" id="RLE49592.1"/>
    </source>
</evidence>
<organism evidence="1 2">
    <name type="scientific">Thermoproteota archaeon</name>
    <dbReference type="NCBI Taxonomy" id="2056631"/>
    <lineage>
        <taxon>Archaea</taxon>
        <taxon>Thermoproteota</taxon>
    </lineage>
</organism>
<reference evidence="1 2" key="1">
    <citation type="submission" date="2018-06" db="EMBL/GenBank/DDBJ databases">
        <title>Extensive metabolic versatility and redundancy in microbially diverse, dynamic hydrothermal sediments.</title>
        <authorList>
            <person name="Dombrowski N."/>
            <person name="Teske A."/>
            <person name="Baker B.J."/>
        </authorList>
    </citation>
    <scope>NUCLEOTIDE SEQUENCE [LARGE SCALE GENOMIC DNA]</scope>
    <source>
        <strain evidence="1">B34_G17</strain>
    </source>
</reference>
<dbReference type="AlphaFoldDB" id="A0A497ERB8"/>
<name>A0A497ERB8_9CREN</name>
<accession>A0A497ERB8</accession>
<proteinExistence type="predicted"/>
<protein>
    <recommendedName>
        <fullName evidence="3">4Fe4S-binding SPASM domain-containing protein</fullName>
    </recommendedName>
</protein>
<evidence type="ECO:0000313" key="2">
    <source>
        <dbReference type="Proteomes" id="UP000272051"/>
    </source>
</evidence>
<dbReference type="EMBL" id="QMQX01000203">
    <property type="protein sequence ID" value="RLE49592.1"/>
    <property type="molecule type" value="Genomic_DNA"/>
</dbReference>